<dbReference type="Pfam" id="PF00169">
    <property type="entry name" value="PH"/>
    <property type="match status" value="1"/>
</dbReference>
<dbReference type="PANTHER" id="PTHR12092">
    <property type="entry name" value="PLECKSTRIN"/>
    <property type="match status" value="1"/>
</dbReference>
<dbReference type="SMART" id="SM00233">
    <property type="entry name" value="PH"/>
    <property type="match status" value="1"/>
</dbReference>
<evidence type="ECO:0000259" key="1">
    <source>
        <dbReference type="PROSITE" id="PS50003"/>
    </source>
</evidence>
<accession>A0A0C2J9G8</accession>
<keyword evidence="2" id="KW-0808">Transferase</keyword>
<dbReference type="AlphaFoldDB" id="A0A0C2J9G8"/>
<evidence type="ECO:0000313" key="3">
    <source>
        <dbReference type="Proteomes" id="UP000031668"/>
    </source>
</evidence>
<dbReference type="Proteomes" id="UP000031668">
    <property type="component" value="Unassembled WGS sequence"/>
</dbReference>
<dbReference type="GO" id="GO:0030036">
    <property type="term" value="P:actin cytoskeleton organization"/>
    <property type="evidence" value="ECO:0007669"/>
    <property type="project" value="TreeGrafter"/>
</dbReference>
<keyword evidence="2" id="KW-0418">Kinase</keyword>
<evidence type="ECO:0000313" key="2">
    <source>
        <dbReference type="EMBL" id="KII74464.1"/>
    </source>
</evidence>
<proteinExistence type="predicted"/>
<feature type="domain" description="PH" evidence="1">
    <location>
        <begin position="4"/>
        <end position="104"/>
    </location>
</feature>
<sequence length="123" mass="14468">MDEDILKEGWISKKGEVVKNWRPRYFILKTDGVLFGFKDKGDLQSMFKNRFDILNSTIKKSDQPTPNCFVITILDENVFKDRYFKCTDPNERDEWVEVLQSVSSRNRTKSVLGRPLGYDSTRH</sequence>
<comment type="caution">
    <text evidence="2">The sequence shown here is derived from an EMBL/GenBank/DDBJ whole genome shotgun (WGS) entry which is preliminary data.</text>
</comment>
<gene>
    <name evidence="2" type="ORF">RF11_15417</name>
</gene>
<dbReference type="PROSITE" id="PS50003">
    <property type="entry name" value="PH_DOMAIN"/>
    <property type="match status" value="1"/>
</dbReference>
<dbReference type="GO" id="GO:0005886">
    <property type="term" value="C:plasma membrane"/>
    <property type="evidence" value="ECO:0007669"/>
    <property type="project" value="TreeGrafter"/>
</dbReference>
<dbReference type="Gene3D" id="2.30.29.30">
    <property type="entry name" value="Pleckstrin-homology domain (PH domain)/Phosphotyrosine-binding domain (PTB)"/>
    <property type="match status" value="1"/>
</dbReference>
<name>A0A0C2J9G8_THEKT</name>
<protein>
    <submittedName>
        <fullName evidence="2">RAC-gamma serine/threonine-protein kinase</fullName>
    </submittedName>
</protein>
<dbReference type="GO" id="GO:0016301">
    <property type="term" value="F:kinase activity"/>
    <property type="evidence" value="ECO:0007669"/>
    <property type="project" value="UniProtKB-KW"/>
</dbReference>
<dbReference type="OrthoDB" id="6287101at2759"/>
<dbReference type="PANTHER" id="PTHR12092:SF16">
    <property type="entry name" value="PH DOMAIN-CONTAINING PROTEIN"/>
    <property type="match status" value="1"/>
</dbReference>
<dbReference type="EMBL" id="JWZT01000395">
    <property type="protein sequence ID" value="KII74464.1"/>
    <property type="molecule type" value="Genomic_DNA"/>
</dbReference>
<dbReference type="InterPro" id="IPR001849">
    <property type="entry name" value="PH_domain"/>
</dbReference>
<keyword evidence="3" id="KW-1185">Reference proteome</keyword>
<dbReference type="OMA" id="NCFVITI"/>
<dbReference type="FunFam" id="2.30.29.30:FF:000027">
    <property type="entry name" value="Non-specific serine/threonine protein kinase"/>
    <property type="match status" value="1"/>
</dbReference>
<dbReference type="SUPFAM" id="SSF50729">
    <property type="entry name" value="PH domain-like"/>
    <property type="match status" value="1"/>
</dbReference>
<reference evidence="2 3" key="1">
    <citation type="journal article" date="2014" name="Genome Biol. Evol.">
        <title>The genome of the myxosporean Thelohanellus kitauei shows adaptations to nutrient acquisition within its fish host.</title>
        <authorList>
            <person name="Yang Y."/>
            <person name="Xiong J."/>
            <person name="Zhou Z."/>
            <person name="Huo F."/>
            <person name="Miao W."/>
            <person name="Ran C."/>
            <person name="Liu Y."/>
            <person name="Zhang J."/>
            <person name="Feng J."/>
            <person name="Wang M."/>
            <person name="Wang M."/>
            <person name="Wang L."/>
            <person name="Yao B."/>
        </authorList>
    </citation>
    <scope>NUCLEOTIDE SEQUENCE [LARGE SCALE GENOMIC DNA]</scope>
    <source>
        <strain evidence="2">Wuqing</strain>
    </source>
</reference>
<organism evidence="2 3">
    <name type="scientific">Thelohanellus kitauei</name>
    <name type="common">Myxosporean</name>
    <dbReference type="NCBI Taxonomy" id="669202"/>
    <lineage>
        <taxon>Eukaryota</taxon>
        <taxon>Metazoa</taxon>
        <taxon>Cnidaria</taxon>
        <taxon>Myxozoa</taxon>
        <taxon>Myxosporea</taxon>
        <taxon>Bivalvulida</taxon>
        <taxon>Platysporina</taxon>
        <taxon>Myxobolidae</taxon>
        <taxon>Thelohanellus</taxon>
    </lineage>
</organism>
<dbReference type="InterPro" id="IPR011993">
    <property type="entry name" value="PH-like_dom_sf"/>
</dbReference>
<dbReference type="InterPro" id="IPR037370">
    <property type="entry name" value="Pleckstrin"/>
</dbReference>